<feature type="compositionally biased region" description="Basic residues" evidence="1">
    <location>
        <begin position="39"/>
        <end position="55"/>
    </location>
</feature>
<sequence>MTALLLTAAVVTGLAAGLIVAWLLPRRSRPSRSLPGRALPRRSRGGRGPRGSRGRRRDESGDSDGGTARRILLPFTGTSISRRSLEAAIRLARAEDAIIMPAFLASVPRHLPLGAPLPAQCLQAMPLLEAIEQRAIAAGVRVDARVGRGRSFRDALRQVIADEPVDRIIVSASANPRGGPSAQDLQWLLTKAPTEVLILRPAPEDDRRVSADNVVGHF</sequence>
<protein>
    <recommendedName>
        <fullName evidence="3">Universal stress protein</fullName>
    </recommendedName>
</protein>
<dbReference type="SUPFAM" id="SSF52402">
    <property type="entry name" value="Adenine nucleotide alpha hydrolases-like"/>
    <property type="match status" value="1"/>
</dbReference>
<dbReference type="AlphaFoldDB" id="A0AAU7AQC2"/>
<evidence type="ECO:0000313" key="2">
    <source>
        <dbReference type="EMBL" id="XAY03829.1"/>
    </source>
</evidence>
<accession>A0AAU7AQC2</accession>
<gene>
    <name evidence="2" type="ORF">DSM112329_00652</name>
</gene>
<evidence type="ECO:0008006" key="3">
    <source>
        <dbReference type="Google" id="ProtNLM"/>
    </source>
</evidence>
<proteinExistence type="predicted"/>
<feature type="region of interest" description="Disordered" evidence="1">
    <location>
        <begin position="30"/>
        <end position="69"/>
    </location>
</feature>
<dbReference type="RefSeq" id="WP_354700379.1">
    <property type="nucleotide sequence ID" value="NZ_CP114014.1"/>
</dbReference>
<organism evidence="2">
    <name type="scientific">Paraconexibacter sp. AEG42_29</name>
    <dbReference type="NCBI Taxonomy" id="2997339"/>
    <lineage>
        <taxon>Bacteria</taxon>
        <taxon>Bacillati</taxon>
        <taxon>Actinomycetota</taxon>
        <taxon>Thermoleophilia</taxon>
        <taxon>Solirubrobacterales</taxon>
        <taxon>Paraconexibacteraceae</taxon>
        <taxon>Paraconexibacter</taxon>
    </lineage>
</organism>
<dbReference type="KEGG" id="parq:DSM112329_00652"/>
<dbReference type="Gene3D" id="3.40.50.12370">
    <property type="match status" value="1"/>
</dbReference>
<evidence type="ECO:0000256" key="1">
    <source>
        <dbReference type="SAM" id="MobiDB-lite"/>
    </source>
</evidence>
<reference evidence="2" key="1">
    <citation type="submission" date="2022-12" db="EMBL/GenBank/DDBJ databases">
        <title>Paraconexibacter alkalitolerans sp. nov. and Baekduia alba sp. nov., isolated from soil and emended description of the genera Paraconexibacter (Chun et al., 2020) and Baekduia (An et al., 2020).</title>
        <authorList>
            <person name="Vieira S."/>
            <person name="Huber K.J."/>
            <person name="Geppert A."/>
            <person name="Wolf J."/>
            <person name="Neumann-Schaal M."/>
            <person name="Muesken M."/>
            <person name="Overmann J."/>
        </authorList>
    </citation>
    <scope>NUCLEOTIDE SEQUENCE</scope>
    <source>
        <strain evidence="2">AEG42_29</strain>
    </source>
</reference>
<dbReference type="EMBL" id="CP114014">
    <property type="protein sequence ID" value="XAY03829.1"/>
    <property type="molecule type" value="Genomic_DNA"/>
</dbReference>
<name>A0AAU7AQC2_9ACTN</name>